<dbReference type="OrthoDB" id="2973734at2"/>
<proteinExistence type="predicted"/>
<evidence type="ECO:0000313" key="2">
    <source>
        <dbReference type="EMBL" id="GEN32201.1"/>
    </source>
</evidence>
<evidence type="ECO:0000313" key="3">
    <source>
        <dbReference type="Proteomes" id="UP000321491"/>
    </source>
</evidence>
<dbReference type="Proteomes" id="UP000321491">
    <property type="component" value="Unassembled WGS sequence"/>
</dbReference>
<accession>A0A511V2C5</accession>
<comment type="caution">
    <text evidence="2">The sequence shown here is derived from an EMBL/GenBank/DDBJ whole genome shotgun (WGS) entry which is preliminary data.</text>
</comment>
<feature type="transmembrane region" description="Helical" evidence="1">
    <location>
        <begin position="9"/>
        <end position="28"/>
    </location>
</feature>
<feature type="transmembrane region" description="Helical" evidence="1">
    <location>
        <begin position="66"/>
        <end position="81"/>
    </location>
</feature>
<gene>
    <name evidence="2" type="ORF">CQU01_24390</name>
</gene>
<keyword evidence="1" id="KW-0472">Membrane</keyword>
<dbReference type="RefSeq" id="WP_146938557.1">
    <property type="nucleotide sequence ID" value="NZ_BJXW01000033.1"/>
</dbReference>
<dbReference type="AlphaFoldDB" id="A0A511V2C5"/>
<reference evidence="2 3" key="1">
    <citation type="submission" date="2019-07" db="EMBL/GenBank/DDBJ databases">
        <title>Whole genome shotgun sequence of Cerasibacillus quisquiliarum NBRC 102429.</title>
        <authorList>
            <person name="Hosoyama A."/>
            <person name="Uohara A."/>
            <person name="Ohji S."/>
            <person name="Ichikawa N."/>
        </authorList>
    </citation>
    <scope>NUCLEOTIDE SEQUENCE [LARGE SCALE GENOMIC DNA]</scope>
    <source>
        <strain evidence="2 3">NBRC 102429</strain>
    </source>
</reference>
<dbReference type="EMBL" id="BJXW01000033">
    <property type="protein sequence ID" value="GEN32201.1"/>
    <property type="molecule type" value="Genomic_DNA"/>
</dbReference>
<feature type="transmembrane region" description="Helical" evidence="1">
    <location>
        <begin position="34"/>
        <end position="54"/>
    </location>
</feature>
<keyword evidence="1" id="KW-0812">Transmembrane</keyword>
<evidence type="ECO:0000256" key="1">
    <source>
        <dbReference type="SAM" id="Phobius"/>
    </source>
</evidence>
<name>A0A511V2C5_9BACI</name>
<keyword evidence="1" id="KW-1133">Transmembrane helix</keyword>
<protein>
    <submittedName>
        <fullName evidence="2">Uncharacterized protein</fullName>
    </submittedName>
</protein>
<organism evidence="2 3">
    <name type="scientific">Cerasibacillus quisquiliarum</name>
    <dbReference type="NCBI Taxonomy" id="227865"/>
    <lineage>
        <taxon>Bacteria</taxon>
        <taxon>Bacillati</taxon>
        <taxon>Bacillota</taxon>
        <taxon>Bacilli</taxon>
        <taxon>Bacillales</taxon>
        <taxon>Bacillaceae</taxon>
        <taxon>Cerasibacillus</taxon>
    </lineage>
</organism>
<keyword evidence="3" id="KW-1185">Reference proteome</keyword>
<sequence>MRYPLERLMLWEVISLGLAFPIGFIALIRGSLLFTIMTLFLTIISLVCHVLLLLYINRSQSALKQILRSVLIFIVIVTLIIQ</sequence>